<dbReference type="eggNOG" id="KOG1716">
    <property type="taxonomic scope" value="Eukaryota"/>
</dbReference>
<dbReference type="CDD" id="cd14498">
    <property type="entry name" value="DSP"/>
    <property type="match status" value="1"/>
</dbReference>
<feature type="domain" description="Tyrosine-protein phosphatase" evidence="5">
    <location>
        <begin position="95"/>
        <end position="237"/>
    </location>
</feature>
<dbReference type="OrthoDB" id="165342at2759"/>
<keyword evidence="3" id="KW-0378">Hydrolase</keyword>
<proteinExistence type="inferred from homology"/>
<feature type="domain" description="Tyrosine specific protein phosphatases" evidence="6">
    <location>
        <begin position="158"/>
        <end position="218"/>
    </location>
</feature>
<evidence type="ECO:0000256" key="3">
    <source>
        <dbReference type="ARBA" id="ARBA00022801"/>
    </source>
</evidence>
<dbReference type="InterPro" id="IPR003595">
    <property type="entry name" value="Tyr_Pase_cat"/>
</dbReference>
<dbReference type="Proteomes" id="UP000030762">
    <property type="component" value="Unassembled WGS sequence"/>
</dbReference>
<keyword evidence="8" id="KW-1185">Reference proteome</keyword>
<dbReference type="InterPro" id="IPR000340">
    <property type="entry name" value="Dual-sp_phosphatase_cat-dom"/>
</dbReference>
<evidence type="ECO:0000259" key="6">
    <source>
        <dbReference type="PROSITE" id="PS50056"/>
    </source>
</evidence>
<dbReference type="FunCoup" id="T0Q0H1">
    <property type="interactions" value="14"/>
</dbReference>
<sequence length="263" mass="29793">MAARRPSYASASFKSDLFTVRESLDKTPKHILVEVKNKRTRTSITGAETGVSETNEAAIVQAAQRRILKYNSSDSSLRKAIRWLGGMVGVSRAPRDLALLSAHLAVGSDEAAANYVTLYDAGITHICNVASQCDLHFMGKFVYMHLKIKDTPELDMRLHFDAVFAFLNRARDVNGRVLVHCVAGVSRSVTFAIAYLMKETKMNLHQAYALLKQRRPLMCPNKGFRYQLALYEIDLYGSSSVLRSDDKDWDFYEWNVYKERLQK</sequence>
<evidence type="ECO:0000256" key="1">
    <source>
        <dbReference type="ARBA" id="ARBA00008601"/>
    </source>
</evidence>
<name>T0Q0H1_SAPDV</name>
<accession>T0Q0H1</accession>
<evidence type="ECO:0000259" key="5">
    <source>
        <dbReference type="PROSITE" id="PS50054"/>
    </source>
</evidence>
<reference evidence="7 8" key="1">
    <citation type="submission" date="2012-04" db="EMBL/GenBank/DDBJ databases">
        <title>The Genome Sequence of Saprolegnia declina VS20.</title>
        <authorList>
            <consortium name="The Broad Institute Genome Sequencing Platform"/>
            <person name="Russ C."/>
            <person name="Nusbaum C."/>
            <person name="Tyler B."/>
            <person name="van West P."/>
            <person name="Dieguez-Uribeondo J."/>
            <person name="de Bruijn I."/>
            <person name="Tripathy S."/>
            <person name="Jiang R."/>
            <person name="Young S.K."/>
            <person name="Zeng Q."/>
            <person name="Gargeya S."/>
            <person name="Fitzgerald M."/>
            <person name="Haas B."/>
            <person name="Abouelleil A."/>
            <person name="Alvarado L."/>
            <person name="Arachchi H.M."/>
            <person name="Berlin A."/>
            <person name="Chapman S.B."/>
            <person name="Goldberg J."/>
            <person name="Griggs A."/>
            <person name="Gujja S."/>
            <person name="Hansen M."/>
            <person name="Howarth C."/>
            <person name="Imamovic A."/>
            <person name="Larimer J."/>
            <person name="McCowen C."/>
            <person name="Montmayeur A."/>
            <person name="Murphy C."/>
            <person name="Neiman D."/>
            <person name="Pearson M."/>
            <person name="Priest M."/>
            <person name="Roberts A."/>
            <person name="Saif S."/>
            <person name="Shea T."/>
            <person name="Sisk P."/>
            <person name="Sykes S."/>
            <person name="Wortman J."/>
            <person name="Nusbaum C."/>
            <person name="Birren B."/>
        </authorList>
    </citation>
    <scope>NUCLEOTIDE SEQUENCE [LARGE SCALE GENOMIC DNA]</scope>
    <source>
        <strain evidence="7 8">VS20</strain>
    </source>
</reference>
<dbReference type="Gene3D" id="3.90.190.10">
    <property type="entry name" value="Protein tyrosine phosphatase superfamily"/>
    <property type="match status" value="1"/>
</dbReference>
<comment type="similarity">
    <text evidence="1">Belongs to the protein-tyrosine phosphatase family. Non-receptor class dual specificity subfamily.</text>
</comment>
<dbReference type="SMART" id="SM00404">
    <property type="entry name" value="PTPc_motif"/>
    <property type="match status" value="1"/>
</dbReference>
<evidence type="ECO:0000313" key="8">
    <source>
        <dbReference type="Proteomes" id="UP000030762"/>
    </source>
</evidence>
<dbReference type="EMBL" id="JH767169">
    <property type="protein sequence ID" value="EQC31344.1"/>
    <property type="molecule type" value="Genomic_DNA"/>
</dbReference>
<dbReference type="RefSeq" id="XP_008615185.1">
    <property type="nucleotide sequence ID" value="XM_008616963.1"/>
</dbReference>
<evidence type="ECO:0000256" key="2">
    <source>
        <dbReference type="ARBA" id="ARBA00013064"/>
    </source>
</evidence>
<dbReference type="VEuPathDB" id="FungiDB:SDRG_10946"/>
<dbReference type="PROSITE" id="PS50054">
    <property type="entry name" value="TYR_PHOSPHATASE_DUAL"/>
    <property type="match status" value="1"/>
</dbReference>
<evidence type="ECO:0000313" key="7">
    <source>
        <dbReference type="EMBL" id="EQC31344.1"/>
    </source>
</evidence>
<dbReference type="SUPFAM" id="SSF52799">
    <property type="entry name" value="(Phosphotyrosine protein) phosphatases II"/>
    <property type="match status" value="1"/>
</dbReference>
<dbReference type="EC" id="3.1.3.48" evidence="2"/>
<dbReference type="GO" id="GO:0004725">
    <property type="term" value="F:protein tyrosine phosphatase activity"/>
    <property type="evidence" value="ECO:0007669"/>
    <property type="project" value="UniProtKB-EC"/>
</dbReference>
<dbReference type="SMART" id="SM00195">
    <property type="entry name" value="DSPc"/>
    <property type="match status" value="1"/>
</dbReference>
<keyword evidence="4" id="KW-0904">Protein phosphatase</keyword>
<dbReference type="GeneID" id="19951673"/>
<dbReference type="OMA" id="GITHICN"/>
<evidence type="ECO:0000256" key="4">
    <source>
        <dbReference type="ARBA" id="ARBA00022912"/>
    </source>
</evidence>
<dbReference type="PANTHER" id="PTHR10159:SF529">
    <property type="entry name" value="TYROSINE-PROTEIN PHOSPHATASE DOMAIN-CONTAINING PROTEIN"/>
    <property type="match status" value="1"/>
</dbReference>
<dbReference type="AlphaFoldDB" id="T0Q0H1"/>
<dbReference type="InterPro" id="IPR020422">
    <property type="entry name" value="TYR_PHOSPHATASE_DUAL_dom"/>
</dbReference>
<dbReference type="GO" id="GO:0005737">
    <property type="term" value="C:cytoplasm"/>
    <property type="evidence" value="ECO:0007669"/>
    <property type="project" value="TreeGrafter"/>
</dbReference>
<organism evidence="7 8">
    <name type="scientific">Saprolegnia diclina (strain VS20)</name>
    <dbReference type="NCBI Taxonomy" id="1156394"/>
    <lineage>
        <taxon>Eukaryota</taxon>
        <taxon>Sar</taxon>
        <taxon>Stramenopiles</taxon>
        <taxon>Oomycota</taxon>
        <taxon>Saprolegniomycetes</taxon>
        <taxon>Saprolegniales</taxon>
        <taxon>Saprolegniaceae</taxon>
        <taxon>Saprolegnia</taxon>
    </lineage>
</organism>
<dbReference type="InterPro" id="IPR000387">
    <property type="entry name" value="Tyr_Pase_dom"/>
</dbReference>
<dbReference type="Pfam" id="PF00782">
    <property type="entry name" value="DSPc"/>
    <property type="match status" value="1"/>
</dbReference>
<dbReference type="GO" id="GO:0043409">
    <property type="term" value="P:negative regulation of MAPK cascade"/>
    <property type="evidence" value="ECO:0007669"/>
    <property type="project" value="TreeGrafter"/>
</dbReference>
<dbReference type="InterPro" id="IPR029021">
    <property type="entry name" value="Prot-tyrosine_phosphatase-like"/>
</dbReference>
<dbReference type="InParanoid" id="T0Q0H1"/>
<dbReference type="PROSITE" id="PS50056">
    <property type="entry name" value="TYR_PHOSPHATASE_2"/>
    <property type="match status" value="1"/>
</dbReference>
<protein>
    <recommendedName>
        <fullName evidence="2">protein-tyrosine-phosphatase</fullName>
        <ecNumber evidence="2">3.1.3.48</ecNumber>
    </recommendedName>
</protein>
<dbReference type="PANTHER" id="PTHR10159">
    <property type="entry name" value="DUAL SPECIFICITY PROTEIN PHOSPHATASE"/>
    <property type="match status" value="1"/>
</dbReference>
<gene>
    <name evidence="7" type="ORF">SDRG_10946</name>
</gene>
<dbReference type="STRING" id="1156394.T0Q0H1"/>